<keyword evidence="1" id="KW-1133">Transmembrane helix</keyword>
<feature type="transmembrane region" description="Helical" evidence="1">
    <location>
        <begin position="282"/>
        <end position="300"/>
    </location>
</feature>
<feature type="transmembrane region" description="Helical" evidence="1">
    <location>
        <begin position="75"/>
        <end position="93"/>
    </location>
</feature>
<accession>A0ABW4JJR2</accession>
<keyword evidence="3" id="KW-1185">Reference proteome</keyword>
<dbReference type="RefSeq" id="WP_377944102.1">
    <property type="nucleotide sequence ID" value="NZ_JBHUCX010000044.1"/>
</dbReference>
<keyword evidence="1" id="KW-0472">Membrane</keyword>
<gene>
    <name evidence="2" type="ORF">ACFSB2_16030</name>
</gene>
<comment type="caution">
    <text evidence="2">The sequence shown here is derived from an EMBL/GenBank/DDBJ whole genome shotgun (WGS) entry which is preliminary data.</text>
</comment>
<keyword evidence="1" id="KW-0812">Transmembrane</keyword>
<feature type="transmembrane region" description="Helical" evidence="1">
    <location>
        <begin position="244"/>
        <end position="262"/>
    </location>
</feature>
<dbReference type="InterPro" id="IPR025699">
    <property type="entry name" value="ABC2_memb-like"/>
</dbReference>
<sequence length="339" mass="38642">MIESIFPKALVRKEVYLHRWYALSVFLLIIPTLVKLPWAQTIVSVKSGVTSPMPWRLQAVQALQQFVDGGATGSVGIWAAFVVMGYAVMLMYSERQRGSLWYALTTPVSRQQILRVKWCFGFLTLIGVFGLSGLYLFILNSVIHAHIASVVILTWSVTQVVVETGIFTLTMLIAILVSNPVFALGIGYLLEKLPGMVEWVLPDAYYRLIFRMPYNWIFLNWQACITPWSFVGRRVDDIQGWLDLSWFLLLIVLCYAAAQRLFRQMQAERAFALFSLPGMRRWGIGILVAISGLMVVDVLFHQVPKSLKILIFLLFVVCAWRWLVTQFDGAARKAQRRAQ</sequence>
<evidence type="ECO:0000313" key="3">
    <source>
        <dbReference type="Proteomes" id="UP001597079"/>
    </source>
</evidence>
<name>A0ABW4JJR2_9BACL</name>
<dbReference type="Pfam" id="PF13346">
    <property type="entry name" value="ABC2_membrane_5"/>
    <property type="match status" value="1"/>
</dbReference>
<feature type="transmembrane region" description="Helical" evidence="1">
    <location>
        <begin position="20"/>
        <end position="38"/>
    </location>
</feature>
<dbReference type="Proteomes" id="UP001597079">
    <property type="component" value="Unassembled WGS sequence"/>
</dbReference>
<evidence type="ECO:0000313" key="2">
    <source>
        <dbReference type="EMBL" id="MFD1676213.1"/>
    </source>
</evidence>
<dbReference type="EMBL" id="JBHUCX010000044">
    <property type="protein sequence ID" value="MFD1676213.1"/>
    <property type="molecule type" value="Genomic_DNA"/>
</dbReference>
<feature type="transmembrane region" description="Helical" evidence="1">
    <location>
        <begin position="114"/>
        <end position="137"/>
    </location>
</feature>
<organism evidence="2 3">
    <name type="scientific">Alicyclobacillus fodiniaquatilis</name>
    <dbReference type="NCBI Taxonomy" id="1661150"/>
    <lineage>
        <taxon>Bacteria</taxon>
        <taxon>Bacillati</taxon>
        <taxon>Bacillota</taxon>
        <taxon>Bacilli</taxon>
        <taxon>Bacillales</taxon>
        <taxon>Alicyclobacillaceae</taxon>
        <taxon>Alicyclobacillus</taxon>
    </lineage>
</organism>
<evidence type="ECO:0000256" key="1">
    <source>
        <dbReference type="SAM" id="Phobius"/>
    </source>
</evidence>
<protein>
    <submittedName>
        <fullName evidence="2">ABC-2 transporter permease</fullName>
    </submittedName>
</protein>
<feature type="transmembrane region" description="Helical" evidence="1">
    <location>
        <begin position="306"/>
        <end position="324"/>
    </location>
</feature>
<feature type="transmembrane region" description="Helical" evidence="1">
    <location>
        <begin position="169"/>
        <end position="190"/>
    </location>
</feature>
<proteinExistence type="predicted"/>
<reference evidence="3" key="1">
    <citation type="journal article" date="2019" name="Int. J. Syst. Evol. Microbiol.">
        <title>The Global Catalogue of Microorganisms (GCM) 10K type strain sequencing project: providing services to taxonomists for standard genome sequencing and annotation.</title>
        <authorList>
            <consortium name="The Broad Institute Genomics Platform"/>
            <consortium name="The Broad Institute Genome Sequencing Center for Infectious Disease"/>
            <person name="Wu L."/>
            <person name="Ma J."/>
        </authorList>
    </citation>
    <scope>NUCLEOTIDE SEQUENCE [LARGE SCALE GENOMIC DNA]</scope>
    <source>
        <strain evidence="3">CGMCC 1.12286</strain>
    </source>
</reference>